<protein>
    <submittedName>
        <fullName evidence="1">Thiol-disulfide oxidoreductase DCC family protein</fullName>
    </submittedName>
</protein>
<sequence>MKQFKNKSIVLFDGVCNLCNSSVNFIIKHDTTNQFLFASLQSDAAKDLLLQFPSKKYNFNSVLLIENGVIYDKSTAALLILKHLQTNLKLLIYFKYLPLPIRDGVYNFIAKHRYQWFGKQKKCMLPTPKLKQRFLS</sequence>
<dbReference type="InterPro" id="IPR007263">
    <property type="entry name" value="DCC1-like"/>
</dbReference>
<organism evidence="1 2">
    <name type="scientific">Lutibacter holmesii</name>
    <dbReference type="NCBI Taxonomy" id="1137985"/>
    <lineage>
        <taxon>Bacteria</taxon>
        <taxon>Pseudomonadati</taxon>
        <taxon>Bacteroidota</taxon>
        <taxon>Flavobacteriia</taxon>
        <taxon>Flavobacteriales</taxon>
        <taxon>Flavobacteriaceae</taxon>
        <taxon>Lutibacter</taxon>
    </lineage>
</organism>
<dbReference type="PANTHER" id="PTHR33639">
    <property type="entry name" value="THIOL-DISULFIDE OXIDOREDUCTASE DCC"/>
    <property type="match status" value="1"/>
</dbReference>
<dbReference type="PANTHER" id="PTHR33639:SF2">
    <property type="entry name" value="DUF393 DOMAIN-CONTAINING PROTEIN"/>
    <property type="match status" value="1"/>
</dbReference>
<evidence type="ECO:0000313" key="1">
    <source>
        <dbReference type="EMBL" id="MFD1293887.1"/>
    </source>
</evidence>
<keyword evidence="2" id="KW-1185">Reference proteome</keyword>
<comment type="caution">
    <text evidence="1">The sequence shown here is derived from an EMBL/GenBank/DDBJ whole genome shotgun (WGS) entry which is preliminary data.</text>
</comment>
<name>A0ABW3WQV4_9FLAO</name>
<dbReference type="Proteomes" id="UP001597241">
    <property type="component" value="Unassembled WGS sequence"/>
</dbReference>
<evidence type="ECO:0000313" key="2">
    <source>
        <dbReference type="Proteomes" id="UP001597241"/>
    </source>
</evidence>
<proteinExistence type="predicted"/>
<dbReference type="Pfam" id="PF04134">
    <property type="entry name" value="DCC1-like"/>
    <property type="match status" value="1"/>
</dbReference>
<dbReference type="EMBL" id="JBHTMV010000004">
    <property type="protein sequence ID" value="MFD1293887.1"/>
    <property type="molecule type" value="Genomic_DNA"/>
</dbReference>
<reference evidence="2" key="1">
    <citation type="journal article" date="2019" name="Int. J. Syst. Evol. Microbiol.">
        <title>The Global Catalogue of Microorganisms (GCM) 10K type strain sequencing project: providing services to taxonomists for standard genome sequencing and annotation.</title>
        <authorList>
            <consortium name="The Broad Institute Genomics Platform"/>
            <consortium name="The Broad Institute Genome Sequencing Center for Infectious Disease"/>
            <person name="Wu L."/>
            <person name="Ma J."/>
        </authorList>
    </citation>
    <scope>NUCLEOTIDE SEQUENCE [LARGE SCALE GENOMIC DNA]</scope>
    <source>
        <strain evidence="2">CCUG 62221</strain>
    </source>
</reference>
<accession>A0ABW3WQV4</accession>
<dbReference type="RefSeq" id="WP_386809088.1">
    <property type="nucleotide sequence ID" value="NZ_JBHTMV010000004.1"/>
</dbReference>
<gene>
    <name evidence="1" type="ORF">ACFQ5N_08575</name>
</gene>
<dbReference type="InterPro" id="IPR052927">
    <property type="entry name" value="DCC_oxidoreductase"/>
</dbReference>